<dbReference type="Proteomes" id="UP000323000">
    <property type="component" value="Chromosome 5"/>
</dbReference>
<dbReference type="AlphaFoldDB" id="A0A5C7HWW8"/>
<dbReference type="OrthoDB" id="1699974at2759"/>
<keyword evidence="4" id="KW-0540">Nuclease</keyword>
<feature type="domain" description="DDE Tnp4" evidence="8">
    <location>
        <begin position="5"/>
        <end position="96"/>
    </location>
</feature>
<dbReference type="InterPro" id="IPR027806">
    <property type="entry name" value="HARBI1_dom"/>
</dbReference>
<name>A0A5C7HWW8_9ROSI</name>
<dbReference type="GO" id="GO:0046872">
    <property type="term" value="F:metal ion binding"/>
    <property type="evidence" value="ECO:0007669"/>
    <property type="project" value="UniProtKB-KW"/>
</dbReference>
<evidence type="ECO:0000313" key="9">
    <source>
        <dbReference type="EMBL" id="TXG61304.1"/>
    </source>
</evidence>
<evidence type="ECO:0000256" key="3">
    <source>
        <dbReference type="ARBA" id="ARBA00006958"/>
    </source>
</evidence>
<evidence type="ECO:0000256" key="6">
    <source>
        <dbReference type="ARBA" id="ARBA00022801"/>
    </source>
</evidence>
<evidence type="ECO:0000256" key="2">
    <source>
        <dbReference type="ARBA" id="ARBA00004123"/>
    </source>
</evidence>
<dbReference type="EMBL" id="VAHF01000005">
    <property type="protein sequence ID" value="TXG61304.1"/>
    <property type="molecule type" value="Genomic_DNA"/>
</dbReference>
<comment type="subcellular location">
    <subcellularLocation>
        <location evidence="2">Nucleus</location>
    </subcellularLocation>
</comment>
<gene>
    <name evidence="9" type="ORF">EZV62_012667</name>
</gene>
<dbReference type="InterPro" id="IPR045249">
    <property type="entry name" value="HARBI1-like"/>
</dbReference>
<accession>A0A5C7HWW8</accession>
<reference evidence="10" key="1">
    <citation type="journal article" date="2019" name="Gigascience">
        <title>De novo genome assembly of the endangered Acer yangbiense, a plant species with extremely small populations endemic to Yunnan Province, China.</title>
        <authorList>
            <person name="Yang J."/>
            <person name="Wariss H.M."/>
            <person name="Tao L."/>
            <person name="Zhang R."/>
            <person name="Yun Q."/>
            <person name="Hollingsworth P."/>
            <person name="Dao Z."/>
            <person name="Luo G."/>
            <person name="Guo H."/>
            <person name="Ma Y."/>
            <person name="Sun W."/>
        </authorList>
    </citation>
    <scope>NUCLEOTIDE SEQUENCE [LARGE SCALE GENOMIC DNA]</scope>
    <source>
        <strain evidence="10">cv. Malutang</strain>
    </source>
</reference>
<organism evidence="9 10">
    <name type="scientific">Acer yangbiense</name>
    <dbReference type="NCBI Taxonomy" id="1000413"/>
    <lineage>
        <taxon>Eukaryota</taxon>
        <taxon>Viridiplantae</taxon>
        <taxon>Streptophyta</taxon>
        <taxon>Embryophyta</taxon>
        <taxon>Tracheophyta</taxon>
        <taxon>Spermatophyta</taxon>
        <taxon>Magnoliopsida</taxon>
        <taxon>eudicotyledons</taxon>
        <taxon>Gunneridae</taxon>
        <taxon>Pentapetalae</taxon>
        <taxon>rosids</taxon>
        <taxon>malvids</taxon>
        <taxon>Sapindales</taxon>
        <taxon>Sapindaceae</taxon>
        <taxon>Hippocastanoideae</taxon>
        <taxon>Acereae</taxon>
        <taxon>Acer</taxon>
    </lineage>
</organism>
<sequence>MSDKPKYRNQNGDISTNVLGVCSQDMQFIYALPGWEGSANDGRVLRDAIRRTNSLRVPHGYYYLIDVRYTNCTGFLAPFQSDDHEANESITSVEPSNEWSAMRMTLAGHMYNEWRHRS</sequence>
<protein>
    <recommendedName>
        <fullName evidence="8">DDE Tnp4 domain-containing protein</fullName>
    </recommendedName>
</protein>
<evidence type="ECO:0000313" key="10">
    <source>
        <dbReference type="Proteomes" id="UP000323000"/>
    </source>
</evidence>
<evidence type="ECO:0000256" key="4">
    <source>
        <dbReference type="ARBA" id="ARBA00022722"/>
    </source>
</evidence>
<evidence type="ECO:0000256" key="1">
    <source>
        <dbReference type="ARBA" id="ARBA00001968"/>
    </source>
</evidence>
<comment type="caution">
    <text evidence="9">The sequence shown here is derived from an EMBL/GenBank/DDBJ whole genome shotgun (WGS) entry which is preliminary data.</text>
</comment>
<evidence type="ECO:0000259" key="8">
    <source>
        <dbReference type="Pfam" id="PF13359"/>
    </source>
</evidence>
<comment type="cofactor">
    <cofactor evidence="1">
        <name>a divalent metal cation</name>
        <dbReference type="ChEBI" id="CHEBI:60240"/>
    </cofactor>
</comment>
<dbReference type="PANTHER" id="PTHR22930">
    <property type="match status" value="1"/>
</dbReference>
<dbReference type="GO" id="GO:0016787">
    <property type="term" value="F:hydrolase activity"/>
    <property type="evidence" value="ECO:0007669"/>
    <property type="project" value="UniProtKB-KW"/>
</dbReference>
<keyword evidence="5" id="KW-0479">Metal-binding</keyword>
<dbReference type="GO" id="GO:0005634">
    <property type="term" value="C:nucleus"/>
    <property type="evidence" value="ECO:0007669"/>
    <property type="project" value="UniProtKB-SubCell"/>
</dbReference>
<keyword evidence="10" id="KW-1185">Reference proteome</keyword>
<dbReference type="PANTHER" id="PTHR22930:SF281">
    <property type="entry name" value="NUCLEASE"/>
    <property type="match status" value="1"/>
</dbReference>
<evidence type="ECO:0000256" key="5">
    <source>
        <dbReference type="ARBA" id="ARBA00022723"/>
    </source>
</evidence>
<keyword evidence="7" id="KW-0539">Nucleus</keyword>
<keyword evidence="6" id="KW-0378">Hydrolase</keyword>
<dbReference type="Pfam" id="PF13359">
    <property type="entry name" value="DDE_Tnp_4"/>
    <property type="match status" value="1"/>
</dbReference>
<comment type="similarity">
    <text evidence="3">Belongs to the HARBI1 family.</text>
</comment>
<dbReference type="GO" id="GO:0004518">
    <property type="term" value="F:nuclease activity"/>
    <property type="evidence" value="ECO:0007669"/>
    <property type="project" value="UniProtKB-KW"/>
</dbReference>
<proteinExistence type="inferred from homology"/>
<evidence type="ECO:0000256" key="7">
    <source>
        <dbReference type="ARBA" id="ARBA00023242"/>
    </source>
</evidence>